<gene>
    <name evidence="2" type="ORF">PGT21_033393</name>
</gene>
<keyword evidence="3" id="KW-1185">Reference proteome</keyword>
<dbReference type="AlphaFoldDB" id="A0A5B0MR28"/>
<feature type="compositionally biased region" description="Polar residues" evidence="1">
    <location>
        <begin position="11"/>
        <end position="20"/>
    </location>
</feature>
<dbReference type="Proteomes" id="UP000324748">
    <property type="component" value="Unassembled WGS sequence"/>
</dbReference>
<dbReference type="EMBL" id="VSWC01000144">
    <property type="protein sequence ID" value="KAA1078319.1"/>
    <property type="molecule type" value="Genomic_DNA"/>
</dbReference>
<protein>
    <submittedName>
        <fullName evidence="2">Uncharacterized protein</fullName>
    </submittedName>
</protein>
<sequence length="59" mass="6367">MPIHALKHSEVQASRTTSLDYSGDSGLDKLRNTNAVHIRELLNLLALVRAIVDPGTGSN</sequence>
<comment type="caution">
    <text evidence="2">The sequence shown here is derived from an EMBL/GenBank/DDBJ whole genome shotgun (WGS) entry which is preliminary data.</text>
</comment>
<evidence type="ECO:0000256" key="1">
    <source>
        <dbReference type="SAM" id="MobiDB-lite"/>
    </source>
</evidence>
<accession>A0A5B0MR28</accession>
<evidence type="ECO:0000313" key="3">
    <source>
        <dbReference type="Proteomes" id="UP000324748"/>
    </source>
</evidence>
<reference evidence="2 3" key="1">
    <citation type="submission" date="2019-05" db="EMBL/GenBank/DDBJ databases">
        <title>Emergence of the Ug99 lineage of the wheat stem rust pathogen through somatic hybridization.</title>
        <authorList>
            <person name="Li F."/>
            <person name="Upadhyaya N.M."/>
            <person name="Sperschneider J."/>
            <person name="Matny O."/>
            <person name="Nguyen-Phuc H."/>
            <person name="Mago R."/>
            <person name="Raley C."/>
            <person name="Miller M.E."/>
            <person name="Silverstein K.A.T."/>
            <person name="Henningsen E."/>
            <person name="Hirsch C.D."/>
            <person name="Visser B."/>
            <person name="Pretorius Z.A."/>
            <person name="Steffenson B.J."/>
            <person name="Schwessinger B."/>
            <person name="Dodds P.N."/>
            <person name="Figueroa M."/>
        </authorList>
    </citation>
    <scope>NUCLEOTIDE SEQUENCE [LARGE SCALE GENOMIC DNA]</scope>
    <source>
        <strain evidence="2">21-0</strain>
    </source>
</reference>
<organism evidence="2 3">
    <name type="scientific">Puccinia graminis f. sp. tritici</name>
    <dbReference type="NCBI Taxonomy" id="56615"/>
    <lineage>
        <taxon>Eukaryota</taxon>
        <taxon>Fungi</taxon>
        <taxon>Dikarya</taxon>
        <taxon>Basidiomycota</taxon>
        <taxon>Pucciniomycotina</taxon>
        <taxon>Pucciniomycetes</taxon>
        <taxon>Pucciniales</taxon>
        <taxon>Pucciniaceae</taxon>
        <taxon>Puccinia</taxon>
    </lineage>
</organism>
<proteinExistence type="predicted"/>
<evidence type="ECO:0000313" key="2">
    <source>
        <dbReference type="EMBL" id="KAA1078319.1"/>
    </source>
</evidence>
<feature type="region of interest" description="Disordered" evidence="1">
    <location>
        <begin position="1"/>
        <end position="24"/>
    </location>
</feature>
<name>A0A5B0MR28_PUCGR</name>